<comment type="caution">
    <text evidence="7">The sequence shown here is derived from an EMBL/GenBank/DDBJ whole genome shotgun (WGS) entry which is preliminary data.</text>
</comment>
<keyword evidence="5" id="KW-0539">Nucleus</keyword>
<evidence type="ECO:0000256" key="2">
    <source>
        <dbReference type="ARBA" id="ARBA00023015"/>
    </source>
</evidence>
<feature type="domain" description="Xylanolytic transcriptional activator regulatory" evidence="6">
    <location>
        <begin position="262"/>
        <end position="330"/>
    </location>
</feature>
<dbReference type="AlphaFoldDB" id="A0A8H4RAL4"/>
<evidence type="ECO:0000259" key="6">
    <source>
        <dbReference type="SMART" id="SM00906"/>
    </source>
</evidence>
<dbReference type="InterPro" id="IPR001138">
    <property type="entry name" value="Zn2Cys6_DnaBD"/>
</dbReference>
<dbReference type="CDD" id="cd00067">
    <property type="entry name" value="GAL4"/>
    <property type="match status" value="1"/>
</dbReference>
<sequence>MSFSPQTQKSGLPRAKRLKISIACQSCRSKKVKCDGIRPGIVHPEKHANAGPATDTSLYQRAAIATSAEQLDGHDPRGVYCSSIPAVFAGEVRTAIDARFGLPPAGRPSLIPMTDAPLFGLLCPRQVIDSSLHQVDNVLPPRKHADHLMDIYWKHLHPLEPILDQEHFSHSYQALFAGNSLDDDEDENVFLSSLNMVFALSTQVQEALRAEQREEASNAYFHRAWRLLRPETIIWEPGSLGVVQCLLLMSRYLQCTNNPHQTWMAMGSAVRIAQSIGLHIPEASSSQSRNSRRRRQLWQCCVFMDRGISWVFGRNSMASLTVSPASIDSLYDNDLEGQPGVPSAQYFTKMLELYEIANHIMLSQMPACGNLGDRLGLPRLYQNDEYFNTVLQLDACLNKWEKNNHQLLTLEIPQGDVDVVLQIQGVILRLRLLHGRILLFRPMLARLCLSHSQVAPGSALDHSLVDRLLPGFASLCIDSAQKMIALVHEQQKPDGTIGILPWWHRVFYLHVAGTILIAAMLRADLFTPTVSQSWSKAMSALRAHEYLSPFVQQCVATFQTLSSKISGTHHPGGGSGQFGPPEGSSNTYFQDVFQDMGFDPDNFLFGKEDMSWLSNFESTQ</sequence>
<dbReference type="GO" id="GO:0000435">
    <property type="term" value="P:positive regulation of transcription from RNA polymerase II promoter by galactose"/>
    <property type="evidence" value="ECO:0007669"/>
    <property type="project" value="TreeGrafter"/>
</dbReference>
<evidence type="ECO:0000313" key="7">
    <source>
        <dbReference type="EMBL" id="KAF4625816.1"/>
    </source>
</evidence>
<dbReference type="GO" id="GO:0006351">
    <property type="term" value="P:DNA-templated transcription"/>
    <property type="evidence" value="ECO:0007669"/>
    <property type="project" value="InterPro"/>
</dbReference>
<name>A0A8H4RAL4_9HELO</name>
<dbReference type="GO" id="GO:0005634">
    <property type="term" value="C:nucleus"/>
    <property type="evidence" value="ECO:0007669"/>
    <property type="project" value="TreeGrafter"/>
</dbReference>
<dbReference type="Proteomes" id="UP000566819">
    <property type="component" value="Unassembled WGS sequence"/>
</dbReference>
<reference evidence="7 8" key="1">
    <citation type="submission" date="2020-03" db="EMBL/GenBank/DDBJ databases">
        <title>Draft Genome Sequence of Cudoniella acicularis.</title>
        <authorList>
            <person name="Buettner E."/>
            <person name="Kellner H."/>
        </authorList>
    </citation>
    <scope>NUCLEOTIDE SEQUENCE [LARGE SCALE GENOMIC DNA]</scope>
    <source>
        <strain evidence="7 8">DSM 108380</strain>
    </source>
</reference>
<evidence type="ECO:0000256" key="5">
    <source>
        <dbReference type="ARBA" id="ARBA00023242"/>
    </source>
</evidence>
<keyword evidence="2" id="KW-0805">Transcription regulation</keyword>
<evidence type="ECO:0000256" key="1">
    <source>
        <dbReference type="ARBA" id="ARBA00022723"/>
    </source>
</evidence>
<keyword evidence="8" id="KW-1185">Reference proteome</keyword>
<dbReference type="EMBL" id="JAAMPI010001288">
    <property type="protein sequence ID" value="KAF4625816.1"/>
    <property type="molecule type" value="Genomic_DNA"/>
</dbReference>
<evidence type="ECO:0000256" key="3">
    <source>
        <dbReference type="ARBA" id="ARBA00023125"/>
    </source>
</evidence>
<dbReference type="GO" id="GO:0008270">
    <property type="term" value="F:zinc ion binding"/>
    <property type="evidence" value="ECO:0007669"/>
    <property type="project" value="InterPro"/>
</dbReference>
<dbReference type="SMART" id="SM00906">
    <property type="entry name" value="Fungal_trans"/>
    <property type="match status" value="1"/>
</dbReference>
<dbReference type="PANTHER" id="PTHR47424:SF3">
    <property type="entry name" value="REGULATORY PROTEIN GAL4"/>
    <property type="match status" value="1"/>
</dbReference>
<dbReference type="InterPro" id="IPR036864">
    <property type="entry name" value="Zn2-C6_fun-type_DNA-bd_sf"/>
</dbReference>
<dbReference type="InterPro" id="IPR051127">
    <property type="entry name" value="Fungal_SecMet_Regulators"/>
</dbReference>
<gene>
    <name evidence="7" type="ORF">G7Y89_g12348</name>
</gene>
<dbReference type="PANTHER" id="PTHR47424">
    <property type="entry name" value="REGULATORY PROTEIN GAL4"/>
    <property type="match status" value="1"/>
</dbReference>
<dbReference type="Pfam" id="PF04082">
    <property type="entry name" value="Fungal_trans"/>
    <property type="match status" value="1"/>
</dbReference>
<dbReference type="InterPro" id="IPR007219">
    <property type="entry name" value="XnlR_reg_dom"/>
</dbReference>
<evidence type="ECO:0000313" key="8">
    <source>
        <dbReference type="Proteomes" id="UP000566819"/>
    </source>
</evidence>
<dbReference type="OrthoDB" id="424974at2759"/>
<proteinExistence type="predicted"/>
<accession>A0A8H4RAL4</accession>
<dbReference type="Gene3D" id="4.10.240.10">
    <property type="entry name" value="Zn(2)-C6 fungal-type DNA-binding domain"/>
    <property type="match status" value="1"/>
</dbReference>
<dbReference type="SUPFAM" id="SSF57701">
    <property type="entry name" value="Zn2/Cys6 DNA-binding domain"/>
    <property type="match status" value="1"/>
</dbReference>
<evidence type="ECO:0000256" key="4">
    <source>
        <dbReference type="ARBA" id="ARBA00023163"/>
    </source>
</evidence>
<dbReference type="CDD" id="cd12148">
    <property type="entry name" value="fungal_TF_MHR"/>
    <property type="match status" value="1"/>
</dbReference>
<keyword evidence="1" id="KW-0479">Metal-binding</keyword>
<protein>
    <recommendedName>
        <fullName evidence="6">Xylanolytic transcriptional activator regulatory domain-containing protein</fullName>
    </recommendedName>
</protein>
<organism evidence="7 8">
    <name type="scientific">Cudoniella acicularis</name>
    <dbReference type="NCBI Taxonomy" id="354080"/>
    <lineage>
        <taxon>Eukaryota</taxon>
        <taxon>Fungi</taxon>
        <taxon>Dikarya</taxon>
        <taxon>Ascomycota</taxon>
        <taxon>Pezizomycotina</taxon>
        <taxon>Leotiomycetes</taxon>
        <taxon>Helotiales</taxon>
        <taxon>Tricladiaceae</taxon>
        <taxon>Cudoniella</taxon>
    </lineage>
</organism>
<dbReference type="GO" id="GO:0000978">
    <property type="term" value="F:RNA polymerase II cis-regulatory region sequence-specific DNA binding"/>
    <property type="evidence" value="ECO:0007669"/>
    <property type="project" value="TreeGrafter"/>
</dbReference>
<keyword evidence="3" id="KW-0238">DNA-binding</keyword>
<dbReference type="GO" id="GO:0000981">
    <property type="term" value="F:DNA-binding transcription factor activity, RNA polymerase II-specific"/>
    <property type="evidence" value="ECO:0007669"/>
    <property type="project" value="InterPro"/>
</dbReference>
<keyword evidence="4" id="KW-0804">Transcription</keyword>